<dbReference type="SUPFAM" id="SSF55124">
    <property type="entry name" value="Nitrite/Sulfite reductase N-terminal domain-like"/>
    <property type="match status" value="2"/>
</dbReference>
<evidence type="ECO:0000259" key="9">
    <source>
        <dbReference type="Pfam" id="PF03460"/>
    </source>
</evidence>
<dbReference type="GO" id="GO:0046872">
    <property type="term" value="F:metal ion binding"/>
    <property type="evidence" value="ECO:0007669"/>
    <property type="project" value="UniProtKB-KW"/>
</dbReference>
<evidence type="ECO:0000256" key="5">
    <source>
        <dbReference type="ARBA" id="ARBA00023004"/>
    </source>
</evidence>
<evidence type="ECO:0000256" key="6">
    <source>
        <dbReference type="ARBA" id="ARBA00023014"/>
    </source>
</evidence>
<dbReference type="InterPro" id="IPR051329">
    <property type="entry name" value="NIR_SIR_4Fe-4S"/>
</dbReference>
<reference evidence="10 11" key="1">
    <citation type="submission" date="2020-02" db="EMBL/GenBank/DDBJ databases">
        <title>Genomic and physiological characterization of two novel Nitrospinaceae genera.</title>
        <authorList>
            <person name="Mueller A.J."/>
            <person name="Jung M.-Y."/>
            <person name="Strachan C.R."/>
            <person name="Herbold C.W."/>
            <person name="Kirkegaard R.H."/>
            <person name="Daims H."/>
        </authorList>
    </citation>
    <scope>NUCLEOTIDE SEQUENCE [LARGE SCALE GENOMIC DNA]</scope>
    <source>
        <strain evidence="10">EB</strain>
    </source>
</reference>
<evidence type="ECO:0000256" key="4">
    <source>
        <dbReference type="ARBA" id="ARBA00023002"/>
    </source>
</evidence>
<keyword evidence="5" id="KW-0408">Iron</keyword>
<keyword evidence="4" id="KW-0560">Oxidoreductase</keyword>
<dbReference type="EMBL" id="CP048685">
    <property type="protein sequence ID" value="QPJ63128.1"/>
    <property type="molecule type" value="Genomic_DNA"/>
</dbReference>
<dbReference type="AlphaFoldDB" id="A0A7T0BY79"/>
<name>A0A7T0BY79_9BACT</name>
<proteinExistence type="predicted"/>
<evidence type="ECO:0000313" key="11">
    <source>
        <dbReference type="Proteomes" id="UP000594688"/>
    </source>
</evidence>
<evidence type="ECO:0000256" key="3">
    <source>
        <dbReference type="ARBA" id="ARBA00022723"/>
    </source>
</evidence>
<dbReference type="Gene3D" id="3.90.480.10">
    <property type="entry name" value="Sulfite Reductase Hemoprotein,Domain 2"/>
    <property type="match status" value="1"/>
</dbReference>
<dbReference type="GO" id="GO:0020037">
    <property type="term" value="F:heme binding"/>
    <property type="evidence" value="ECO:0007669"/>
    <property type="project" value="InterPro"/>
</dbReference>
<dbReference type="SUPFAM" id="SSF56014">
    <property type="entry name" value="Nitrite and sulphite reductase 4Fe-4S domain-like"/>
    <property type="match status" value="2"/>
</dbReference>
<dbReference type="InterPro" id="IPR045854">
    <property type="entry name" value="NO2/SO3_Rdtase_4Fe4S_sf"/>
</dbReference>
<dbReference type="PRINTS" id="PR00397">
    <property type="entry name" value="SIROHAEM"/>
</dbReference>
<feature type="domain" description="Nitrite/sulphite reductase 4Fe-4S" evidence="8">
    <location>
        <begin position="398"/>
        <end position="535"/>
    </location>
</feature>
<dbReference type="InterPro" id="IPR006067">
    <property type="entry name" value="NO2/SO3_Rdtase_4Fe4S_dom"/>
</dbReference>
<dbReference type="GO" id="GO:0051539">
    <property type="term" value="F:4 iron, 4 sulfur cluster binding"/>
    <property type="evidence" value="ECO:0007669"/>
    <property type="project" value="UniProtKB-KW"/>
</dbReference>
<dbReference type="Pfam" id="PF01077">
    <property type="entry name" value="NIR_SIR"/>
    <property type="match status" value="2"/>
</dbReference>
<dbReference type="PANTHER" id="PTHR32439:SF9">
    <property type="entry name" value="BLR3264 PROTEIN"/>
    <property type="match status" value="1"/>
</dbReference>
<dbReference type="InterPro" id="IPR036136">
    <property type="entry name" value="Nit/Sulf_reduc_fer-like_dom_sf"/>
</dbReference>
<dbReference type="Pfam" id="PF03460">
    <property type="entry name" value="NIR_SIR_ferr"/>
    <property type="match status" value="2"/>
</dbReference>
<dbReference type="InterPro" id="IPR005117">
    <property type="entry name" value="NiRdtase/SiRdtase_haem-b_fer"/>
</dbReference>
<keyword evidence="6" id="KW-0411">Iron-sulfur</keyword>
<evidence type="ECO:0000256" key="7">
    <source>
        <dbReference type="SAM" id="MobiDB-lite"/>
    </source>
</evidence>
<dbReference type="GO" id="GO:0016491">
    <property type="term" value="F:oxidoreductase activity"/>
    <property type="evidence" value="ECO:0007669"/>
    <property type="project" value="UniProtKB-KW"/>
</dbReference>
<evidence type="ECO:0000256" key="1">
    <source>
        <dbReference type="ARBA" id="ARBA00022485"/>
    </source>
</evidence>
<sequence length="735" mass="82115">MDSSELKSLNVPPAVIQEIEDFATEVERLTTGELDVEDFKRFRLQQGIYGQRQDDEQMVRTKLPFGQYSADQLRCLAEFGEKYSNGILHVTTRQDIQFHFVKIKTVTEALALLAKSGLTTREACGNTVRNVTACHKTGTCPDELFDVTPYAKAVMSYLIRHPLTQSLPRKFKITLGGCNGCGLGPINDIGLNAREQNGERGFRMLIGGGLGSYPKSAEPLFEFLPVSKLLRTCEAIVAVFDKYGDKQNRNKARFKFVLERLGLDKTRELIMEEYEKLADRNYPQIEAPDEVVPNIPQFKDNTDFDHDPEFQAWVARNTFEQRQKGFYNVHIKLLLGDLNTVQARSIADLASNFAGSKLVNTAHQNIMIPWIKKGALGHVYGILKDLGLHKAGTEELKDMTSCPGSETCNLGITHSRGLIDQLSDDVDNEFTGDSDLDHITVKASGCPNSCGQHHIAAIGFSGSARKVNGVLAPHYEVMLGGRIDDNKATFGETVAKIPAKNAPNAVRRLIDDYKNAKQNGETFQDYYDRLGKKYFGVLLEDLKSVPPIENSPESYIDYHSSTRFSLDDRGQGECAGSISELISDHISEGERALFQCKKLLEKGDFADSVKQAQRAFICCARGMMHTEGIDFSDNLLTIQKFESLIVDTGIVNEKHSGIANRYEASADEMKEAMAREYLVEAESLVAESKEAYQKMKTQGTLRIRVENSDEKDNDGHTPTRETFFDVTHAKHEEKV</sequence>
<dbReference type="KEGG" id="nli:G3M70_15085"/>
<protein>
    <submittedName>
        <fullName evidence="10">Sulfite reductase</fullName>
    </submittedName>
</protein>
<keyword evidence="2" id="KW-0349">Heme</keyword>
<organism evidence="10 11">
    <name type="scientific">Candidatus Nitronauta litoralis</name>
    <dbReference type="NCBI Taxonomy" id="2705533"/>
    <lineage>
        <taxon>Bacteria</taxon>
        <taxon>Pseudomonadati</taxon>
        <taxon>Nitrospinota/Tectimicrobiota group</taxon>
        <taxon>Nitrospinota</taxon>
        <taxon>Nitrospinia</taxon>
        <taxon>Nitrospinales</taxon>
        <taxon>Nitrospinaceae</taxon>
        <taxon>Candidatus Nitronauta</taxon>
    </lineage>
</organism>
<gene>
    <name evidence="10" type="ORF">G3M70_15085</name>
</gene>
<dbReference type="Proteomes" id="UP000594688">
    <property type="component" value="Chromosome"/>
</dbReference>
<evidence type="ECO:0000313" key="10">
    <source>
        <dbReference type="EMBL" id="QPJ63128.1"/>
    </source>
</evidence>
<keyword evidence="3" id="KW-0479">Metal-binding</keyword>
<keyword evidence="1" id="KW-0004">4Fe-4S</keyword>
<accession>A0A7T0BY79</accession>
<dbReference type="Gene3D" id="3.30.413.10">
    <property type="entry name" value="Sulfite Reductase Hemoprotein, domain 1"/>
    <property type="match status" value="2"/>
</dbReference>
<feature type="domain" description="Nitrite/sulphite reductase 4Fe-4S" evidence="8">
    <location>
        <begin position="124"/>
        <end position="275"/>
    </location>
</feature>
<dbReference type="InterPro" id="IPR006066">
    <property type="entry name" value="NO2/SO3_Rdtase_FeS/sirohaem_BS"/>
</dbReference>
<evidence type="ECO:0000256" key="2">
    <source>
        <dbReference type="ARBA" id="ARBA00022617"/>
    </source>
</evidence>
<evidence type="ECO:0000259" key="8">
    <source>
        <dbReference type="Pfam" id="PF01077"/>
    </source>
</evidence>
<feature type="domain" description="Nitrite/Sulfite reductase ferredoxin-like" evidence="9">
    <location>
        <begin position="320"/>
        <end position="384"/>
    </location>
</feature>
<feature type="region of interest" description="Disordered" evidence="7">
    <location>
        <begin position="706"/>
        <end position="735"/>
    </location>
</feature>
<feature type="domain" description="Nitrite/Sulfite reductase ferredoxin-like" evidence="9">
    <location>
        <begin position="49"/>
        <end position="115"/>
    </location>
</feature>
<dbReference type="PANTHER" id="PTHR32439">
    <property type="entry name" value="FERREDOXIN--NITRITE REDUCTASE, CHLOROPLASTIC"/>
    <property type="match status" value="1"/>
</dbReference>